<dbReference type="NCBIfam" id="TIGR00199">
    <property type="entry name" value="PncC_domain"/>
    <property type="match status" value="1"/>
</dbReference>
<dbReference type="InterPro" id="IPR008136">
    <property type="entry name" value="CinA_C"/>
</dbReference>
<evidence type="ECO:0000313" key="2">
    <source>
        <dbReference type="EMBL" id="CAB4936540.1"/>
    </source>
</evidence>
<dbReference type="InterPro" id="IPR036653">
    <property type="entry name" value="CinA-like_C"/>
</dbReference>
<accession>A0A6J7J0K5</accession>
<evidence type="ECO:0000259" key="1">
    <source>
        <dbReference type="Pfam" id="PF02464"/>
    </source>
</evidence>
<dbReference type="Gene3D" id="3.90.950.20">
    <property type="entry name" value="CinA-like"/>
    <property type="match status" value="1"/>
</dbReference>
<proteinExistence type="predicted"/>
<protein>
    <submittedName>
        <fullName evidence="2">Unannotated protein</fullName>
    </submittedName>
</protein>
<dbReference type="AlphaFoldDB" id="A0A6J7J0K5"/>
<dbReference type="EMBL" id="CAFBNG010000047">
    <property type="protein sequence ID" value="CAB4936540.1"/>
    <property type="molecule type" value="Genomic_DNA"/>
</dbReference>
<sequence>MKDVTSEMVKRVIALLRERGETLSVAESLTGGGLGAAITMIPGASEVFAGGVITYTNAAKIAQVAVSEETLKTHGAVSEECAIEMATGVQALLSTTWAISTTGVAGPDPVDDLPVGTVWIAITGAGQVAGEVAAHTLELALSGDRHSIQIGTIASAIASFERILIS</sequence>
<dbReference type="Pfam" id="PF02464">
    <property type="entry name" value="CinA"/>
    <property type="match status" value="1"/>
</dbReference>
<dbReference type="SUPFAM" id="SSF142433">
    <property type="entry name" value="CinA-like"/>
    <property type="match status" value="1"/>
</dbReference>
<organism evidence="2">
    <name type="scientific">freshwater metagenome</name>
    <dbReference type="NCBI Taxonomy" id="449393"/>
    <lineage>
        <taxon>unclassified sequences</taxon>
        <taxon>metagenomes</taxon>
        <taxon>ecological metagenomes</taxon>
    </lineage>
</organism>
<feature type="domain" description="CinA C-terminal" evidence="1">
    <location>
        <begin position="7"/>
        <end position="162"/>
    </location>
</feature>
<gene>
    <name evidence="2" type="ORF">UFOPK3774_00371</name>
</gene>
<name>A0A6J7J0K5_9ZZZZ</name>
<reference evidence="2" key="1">
    <citation type="submission" date="2020-05" db="EMBL/GenBank/DDBJ databases">
        <authorList>
            <person name="Chiriac C."/>
            <person name="Salcher M."/>
            <person name="Ghai R."/>
            <person name="Kavagutti S V."/>
        </authorList>
    </citation>
    <scope>NUCLEOTIDE SEQUENCE</scope>
</reference>